<dbReference type="EMBL" id="CM027680">
    <property type="protein sequence ID" value="KAG0548084.1"/>
    <property type="molecule type" value="Genomic_DNA"/>
</dbReference>
<keyword evidence="1" id="KW-1133">Transmembrane helix</keyword>
<proteinExistence type="predicted"/>
<dbReference type="Gramene" id="EER93633">
    <property type="protein sequence ID" value="EER93633"/>
    <property type="gene ID" value="SORBI_3001G130500"/>
</dbReference>
<evidence type="ECO:0000256" key="1">
    <source>
        <dbReference type="SAM" id="Phobius"/>
    </source>
</evidence>
<feature type="transmembrane region" description="Helical" evidence="1">
    <location>
        <begin position="63"/>
        <end position="91"/>
    </location>
</feature>
<reference evidence="2" key="2">
    <citation type="submission" date="2020-10" db="EMBL/GenBank/DDBJ databases">
        <authorList>
            <person name="Cooper E.A."/>
            <person name="Brenton Z.W."/>
            <person name="Flinn B.S."/>
            <person name="Jenkins J."/>
            <person name="Shu S."/>
            <person name="Flowers D."/>
            <person name="Luo F."/>
            <person name="Wang Y."/>
            <person name="Xia P."/>
            <person name="Barry K."/>
            <person name="Daum C."/>
            <person name="Lipzen A."/>
            <person name="Yoshinaga Y."/>
            <person name="Schmutz J."/>
            <person name="Saski C."/>
            <person name="Vermerris W."/>
            <person name="Kresovich S."/>
        </authorList>
    </citation>
    <scope>NUCLEOTIDE SEQUENCE</scope>
</reference>
<reference evidence="2" key="1">
    <citation type="journal article" date="2019" name="BMC Genomics">
        <title>A new reference genome for Sorghum bicolor reveals high levels of sequence similarity between sweet and grain genotypes: implications for the genetics of sugar metabolism.</title>
        <authorList>
            <person name="Cooper E.A."/>
            <person name="Brenton Z.W."/>
            <person name="Flinn B.S."/>
            <person name="Jenkins J."/>
            <person name="Shu S."/>
            <person name="Flowers D."/>
            <person name="Luo F."/>
            <person name="Wang Y."/>
            <person name="Xia P."/>
            <person name="Barry K."/>
            <person name="Daum C."/>
            <person name="Lipzen A."/>
            <person name="Yoshinaga Y."/>
            <person name="Schmutz J."/>
            <person name="Saski C."/>
            <person name="Vermerris W."/>
            <person name="Kresovich S."/>
        </authorList>
    </citation>
    <scope>NUCLEOTIDE SEQUENCE</scope>
</reference>
<keyword evidence="1" id="KW-0812">Transmembrane</keyword>
<protein>
    <submittedName>
        <fullName evidence="2">Uncharacterized protein</fullName>
    </submittedName>
</protein>
<organism evidence="2 3">
    <name type="scientific">Sorghum bicolor</name>
    <name type="common">Sorghum</name>
    <name type="synonym">Sorghum vulgare</name>
    <dbReference type="NCBI Taxonomy" id="4558"/>
    <lineage>
        <taxon>Eukaryota</taxon>
        <taxon>Viridiplantae</taxon>
        <taxon>Streptophyta</taxon>
        <taxon>Embryophyta</taxon>
        <taxon>Tracheophyta</taxon>
        <taxon>Spermatophyta</taxon>
        <taxon>Magnoliopsida</taxon>
        <taxon>Liliopsida</taxon>
        <taxon>Poales</taxon>
        <taxon>Poaceae</taxon>
        <taxon>PACMAD clade</taxon>
        <taxon>Panicoideae</taxon>
        <taxon>Andropogonodae</taxon>
        <taxon>Andropogoneae</taxon>
        <taxon>Sorghinae</taxon>
        <taxon>Sorghum</taxon>
    </lineage>
</organism>
<gene>
    <name evidence="2" type="ORF">BDA96_01G136300</name>
</gene>
<name>A0A921RX07_SORBI</name>
<evidence type="ECO:0000313" key="2">
    <source>
        <dbReference type="EMBL" id="KAG0548084.1"/>
    </source>
</evidence>
<comment type="caution">
    <text evidence="2">The sequence shown here is derived from an EMBL/GenBank/DDBJ whole genome shotgun (WGS) entry which is preliminary data.</text>
</comment>
<keyword evidence="1" id="KW-0472">Membrane</keyword>
<dbReference type="Proteomes" id="UP000807115">
    <property type="component" value="Chromosome 1"/>
</dbReference>
<sequence length="119" mass="13270">MQLKKLLTQVGLRRAFKGFLRRVAGRCLAKRPSGSPLEHSLRREGVHRGLETEKLTCRHHGLAWLWVIVAAPVIGNIQLWSCSSIGLLGTYRSRCALALPEPISIVILLIYLFCLALKG</sequence>
<dbReference type="AlphaFoldDB" id="A0A921RX07"/>
<evidence type="ECO:0000313" key="3">
    <source>
        <dbReference type="Proteomes" id="UP000807115"/>
    </source>
</evidence>
<accession>A0A921RX07</accession>
<feature type="transmembrane region" description="Helical" evidence="1">
    <location>
        <begin position="97"/>
        <end position="117"/>
    </location>
</feature>